<evidence type="ECO:0000256" key="8">
    <source>
        <dbReference type="ARBA" id="ARBA00075111"/>
    </source>
</evidence>
<protein>
    <recommendedName>
        <fullName evidence="7">Phenylacetate-coenzyme A ligase</fullName>
        <ecNumber evidence="6">6.2.1.30</ecNumber>
    </recommendedName>
    <alternativeName>
        <fullName evidence="8">Phenylacetyl-CoA ligase</fullName>
    </alternativeName>
</protein>
<evidence type="ECO:0000256" key="1">
    <source>
        <dbReference type="ARBA" id="ARBA00011245"/>
    </source>
</evidence>
<dbReference type="InterPro" id="IPR028154">
    <property type="entry name" value="AMP-dep_Lig_C"/>
</dbReference>
<evidence type="ECO:0000256" key="7">
    <source>
        <dbReference type="ARBA" id="ARBA00068695"/>
    </source>
</evidence>
<dbReference type="RefSeq" id="WP_338176648.1">
    <property type="nucleotide sequence ID" value="NZ_JAEKNQ010000018.1"/>
</dbReference>
<dbReference type="Gene3D" id="3.40.50.12780">
    <property type="entry name" value="N-terminal domain of ligase-like"/>
    <property type="match status" value="1"/>
</dbReference>
<dbReference type="GO" id="GO:0000166">
    <property type="term" value="F:nucleotide binding"/>
    <property type="evidence" value="ECO:0007669"/>
    <property type="project" value="UniProtKB-KW"/>
</dbReference>
<dbReference type="InterPro" id="IPR042099">
    <property type="entry name" value="ANL_N_sf"/>
</dbReference>
<comment type="caution">
    <text evidence="11">The sequence shown here is derived from an EMBL/GenBank/DDBJ whole genome shotgun (WGS) entry which is preliminary data.</text>
</comment>
<organism evidence="11 12">
    <name type="scientific">Candidatus Dormiibacter inghamiae</name>
    <dbReference type="NCBI Taxonomy" id="3127013"/>
    <lineage>
        <taxon>Bacteria</taxon>
        <taxon>Bacillati</taxon>
        <taxon>Candidatus Dormiibacterota</taxon>
        <taxon>Candidatus Dormibacteria</taxon>
        <taxon>Candidatus Dormibacterales</taxon>
        <taxon>Candidatus Dormibacteraceae</taxon>
        <taxon>Candidatus Dormiibacter</taxon>
    </lineage>
</organism>
<dbReference type="EC" id="6.2.1.30" evidence="6"/>
<dbReference type="FunFam" id="3.40.50.12780:FF:000016">
    <property type="entry name" value="Phenylacetate-coenzyme A ligase"/>
    <property type="match status" value="1"/>
</dbReference>
<reference evidence="11 12" key="1">
    <citation type="submission" date="2020-10" db="EMBL/GenBank/DDBJ databases">
        <title>Ca. Dormibacterota MAGs.</title>
        <authorList>
            <person name="Montgomery K."/>
        </authorList>
    </citation>
    <scope>NUCLEOTIDE SEQUENCE [LARGE SCALE GENOMIC DNA]</scope>
    <source>
        <strain evidence="11">SC8811_S16_3</strain>
    </source>
</reference>
<evidence type="ECO:0000256" key="4">
    <source>
        <dbReference type="ARBA" id="ARBA00060591"/>
    </source>
</evidence>
<dbReference type="InterPro" id="IPR011880">
    <property type="entry name" value="PA_CoA_ligase"/>
</dbReference>
<dbReference type="Gene3D" id="3.30.300.30">
    <property type="match status" value="1"/>
</dbReference>
<dbReference type="EMBL" id="JAEKNQ010000018">
    <property type="protein sequence ID" value="MBJ7602249.1"/>
    <property type="molecule type" value="Genomic_DNA"/>
</dbReference>
<dbReference type="SUPFAM" id="SSF56801">
    <property type="entry name" value="Acetyl-CoA synthetase-like"/>
    <property type="match status" value="1"/>
</dbReference>
<dbReference type="GO" id="GO:0047475">
    <property type="term" value="F:phenylacetate-CoA ligase activity"/>
    <property type="evidence" value="ECO:0007669"/>
    <property type="project" value="UniProtKB-EC"/>
</dbReference>
<feature type="domain" description="AMP-dependent ligase C-terminal" evidence="10">
    <location>
        <begin position="319"/>
        <end position="405"/>
    </location>
</feature>
<accession>A0A934KB99</accession>
<evidence type="ECO:0000256" key="2">
    <source>
        <dbReference type="ARBA" id="ARBA00022598"/>
    </source>
</evidence>
<dbReference type="InterPro" id="IPR000873">
    <property type="entry name" value="AMP-dep_synth/lig_dom"/>
</dbReference>
<name>A0A934KB99_9BACT</name>
<dbReference type="Proteomes" id="UP000620075">
    <property type="component" value="Unassembled WGS sequence"/>
</dbReference>
<comment type="similarity">
    <text evidence="5">Belongs to the phenylacetyl-CoA ligase family.</text>
</comment>
<comment type="subunit">
    <text evidence="1">Monomer.</text>
</comment>
<gene>
    <name evidence="11" type="ORF">JF888_03500</name>
</gene>
<keyword evidence="3" id="KW-0547">Nucleotide-binding</keyword>
<evidence type="ECO:0000256" key="3">
    <source>
        <dbReference type="ARBA" id="ARBA00022741"/>
    </source>
</evidence>
<dbReference type="PANTHER" id="PTHR43845:SF1">
    <property type="entry name" value="BLR5969 PROTEIN"/>
    <property type="match status" value="1"/>
</dbReference>
<comment type="pathway">
    <text evidence="4">Aromatic compound metabolism; phenylacetate degradation.</text>
</comment>
<dbReference type="Pfam" id="PF14535">
    <property type="entry name" value="AMP-binding_C_2"/>
    <property type="match status" value="1"/>
</dbReference>
<evidence type="ECO:0000259" key="10">
    <source>
        <dbReference type="Pfam" id="PF14535"/>
    </source>
</evidence>
<evidence type="ECO:0000313" key="11">
    <source>
        <dbReference type="EMBL" id="MBJ7602249.1"/>
    </source>
</evidence>
<dbReference type="Pfam" id="PF00501">
    <property type="entry name" value="AMP-binding"/>
    <property type="match status" value="1"/>
</dbReference>
<dbReference type="CDD" id="cd05913">
    <property type="entry name" value="PaaK"/>
    <property type="match status" value="1"/>
</dbReference>
<dbReference type="InterPro" id="IPR045851">
    <property type="entry name" value="AMP-bd_C_sf"/>
</dbReference>
<dbReference type="AlphaFoldDB" id="A0A934KB99"/>
<evidence type="ECO:0000256" key="6">
    <source>
        <dbReference type="ARBA" id="ARBA00066629"/>
    </source>
</evidence>
<dbReference type="PANTHER" id="PTHR43845">
    <property type="entry name" value="BLR5969 PROTEIN"/>
    <property type="match status" value="1"/>
</dbReference>
<evidence type="ECO:0000256" key="5">
    <source>
        <dbReference type="ARBA" id="ARBA00061566"/>
    </source>
</evidence>
<dbReference type="PIRSF" id="PIRSF006444">
    <property type="entry name" value="PaaK"/>
    <property type="match status" value="1"/>
</dbReference>
<dbReference type="GO" id="GO:0010124">
    <property type="term" value="P:phenylacetate catabolic process"/>
    <property type="evidence" value="ECO:0007669"/>
    <property type="project" value="InterPro"/>
</dbReference>
<proteinExistence type="inferred from homology"/>
<keyword evidence="2 11" id="KW-0436">Ligase</keyword>
<evidence type="ECO:0000259" key="9">
    <source>
        <dbReference type="Pfam" id="PF00501"/>
    </source>
</evidence>
<evidence type="ECO:0000313" key="12">
    <source>
        <dbReference type="Proteomes" id="UP000620075"/>
    </source>
</evidence>
<feature type="domain" description="AMP-dependent synthetase/ligase" evidence="9">
    <location>
        <begin position="64"/>
        <end position="270"/>
    </location>
</feature>
<sequence>MNKAAGPGLAWTVQHAYRGSEFFRRKIEAAGVDPHSIRSEADLPRLPLTTKQELRDAYPFGWTCVPPEQVVRIHASTGTTGKRTLATYTAHDLQDWAVMFQRCYEFAGVTAADRVQITPGYGLWTAGIGFQAGAERLGATAVPTGPGNLDLQFEMLRDLQSTVLCATSSFALLIAEEAQRRGLSERLALRVGVFGSERWGEAMRRRIEQLLKIETFDVYGFTELYGPGTGLDCREHEGIHYWDDYYLVEVIDPASERVLAAGEEGELVVTTLRKQAQPLLRYRTHDLSRIIPEPCRCGRAFPRIERLKGRVDDMFKVRGVAVFPAQIDTVLSVQPGLGSEYQVLLSRSEGRERFLIRVEAAEATASEPLSAVLRQELGVRPEIEIVAPGSLPRTDRKTKRVLDERG</sequence>